<accession>A0A2R5EQM5</accession>
<gene>
    <name evidence="2" type="ORF">PAT3040_02534</name>
</gene>
<organism evidence="2 3">
    <name type="scientific">Paenibacillus agaridevorans</name>
    <dbReference type="NCBI Taxonomy" id="171404"/>
    <lineage>
        <taxon>Bacteria</taxon>
        <taxon>Bacillati</taxon>
        <taxon>Bacillota</taxon>
        <taxon>Bacilli</taxon>
        <taxon>Bacillales</taxon>
        <taxon>Paenibacillaceae</taxon>
        <taxon>Paenibacillus</taxon>
    </lineage>
</organism>
<dbReference type="SUPFAM" id="SSF51658">
    <property type="entry name" value="Xylose isomerase-like"/>
    <property type="match status" value="1"/>
</dbReference>
<keyword evidence="3" id="KW-1185">Reference proteome</keyword>
<dbReference type="GO" id="GO:0016853">
    <property type="term" value="F:isomerase activity"/>
    <property type="evidence" value="ECO:0007669"/>
    <property type="project" value="UniProtKB-KW"/>
</dbReference>
<dbReference type="Pfam" id="PF01261">
    <property type="entry name" value="AP_endonuc_2"/>
    <property type="match status" value="1"/>
</dbReference>
<dbReference type="AlphaFoldDB" id="A0A2R5EQM5"/>
<dbReference type="PANTHER" id="PTHR12110">
    <property type="entry name" value="HYDROXYPYRUVATE ISOMERASE"/>
    <property type="match status" value="1"/>
</dbReference>
<dbReference type="InterPro" id="IPR050312">
    <property type="entry name" value="IolE/XylAMocC-like"/>
</dbReference>
<evidence type="ECO:0000313" key="3">
    <source>
        <dbReference type="Proteomes" id="UP000245202"/>
    </source>
</evidence>
<comment type="caution">
    <text evidence="2">The sequence shown here is derived from an EMBL/GenBank/DDBJ whole genome shotgun (WGS) entry which is preliminary data.</text>
</comment>
<sequence>MSTFKGNIAVHAITWGEDHHKALEEASKLGYRAIEPWASFVLSYEDRIEEFKELLARHNLAMTGLYGGASGGMNRRFANPDARQEIIDYNVRLARSIAKCGAEHLVFGPGGPRQKPTSLEELKQAAVTINEAAKRTFELGVKACLHPHLWTEVQDENELDELMNLCDPDVVFFAPDSAHLTGAGMDPAAIIRKYRDRVAYVHLKDLTSKEATKEDFPMLMGNEALPVFCELGLGSIDFPPIIEALNEIGYKGWMTVEIDQSTSTPMQSLRICRDFVEQQLNIPVRGA</sequence>
<proteinExistence type="predicted"/>
<keyword evidence="2" id="KW-0413">Isomerase</keyword>
<dbReference type="RefSeq" id="WP_108992936.1">
    <property type="nucleotide sequence ID" value="NZ_BDQX01000119.1"/>
</dbReference>
<evidence type="ECO:0000313" key="2">
    <source>
        <dbReference type="EMBL" id="GBG07969.1"/>
    </source>
</evidence>
<dbReference type="Gene3D" id="3.20.20.150">
    <property type="entry name" value="Divalent-metal-dependent TIM barrel enzymes"/>
    <property type="match status" value="1"/>
</dbReference>
<reference evidence="2 3" key="1">
    <citation type="submission" date="2017-08" db="EMBL/GenBank/DDBJ databases">
        <title>Substantial Increase in Enzyme Production by Combined Drug-Resistance Mutations in Paenibacillus agaridevorans.</title>
        <authorList>
            <person name="Tanaka Y."/>
            <person name="Funane K."/>
            <person name="Hosaka T."/>
            <person name="Shiwa Y."/>
            <person name="Fujita N."/>
            <person name="Miyazaki T."/>
            <person name="Yoshikawa H."/>
            <person name="Murakami K."/>
            <person name="Kasahara K."/>
            <person name="Inaoka T."/>
            <person name="Hiraga Y."/>
            <person name="Ochi K."/>
        </authorList>
    </citation>
    <scope>NUCLEOTIDE SEQUENCE [LARGE SCALE GENOMIC DNA]</scope>
    <source>
        <strain evidence="2 3">T-3040</strain>
    </source>
</reference>
<dbReference type="PANTHER" id="PTHR12110:SF41">
    <property type="entry name" value="INOSOSE DEHYDRATASE"/>
    <property type="match status" value="1"/>
</dbReference>
<name>A0A2R5EQM5_9BACL</name>
<evidence type="ECO:0000259" key="1">
    <source>
        <dbReference type="Pfam" id="PF01261"/>
    </source>
</evidence>
<dbReference type="EMBL" id="BDQX01000119">
    <property type="protein sequence ID" value="GBG07969.1"/>
    <property type="molecule type" value="Genomic_DNA"/>
</dbReference>
<dbReference type="InterPro" id="IPR013022">
    <property type="entry name" value="Xyl_isomerase-like_TIM-brl"/>
</dbReference>
<protein>
    <submittedName>
        <fullName evidence="2">Xylose isomerase</fullName>
    </submittedName>
</protein>
<dbReference type="Proteomes" id="UP000245202">
    <property type="component" value="Unassembled WGS sequence"/>
</dbReference>
<dbReference type="InterPro" id="IPR036237">
    <property type="entry name" value="Xyl_isomerase-like_sf"/>
</dbReference>
<feature type="domain" description="Xylose isomerase-like TIM barrel" evidence="1">
    <location>
        <begin position="23"/>
        <end position="260"/>
    </location>
</feature>